<dbReference type="AlphaFoldDB" id="A0AAD5MTQ5"/>
<reference evidence="1" key="1">
    <citation type="submission" date="2021-06" db="EMBL/GenBank/DDBJ databases">
        <title>Parelaphostrongylus tenuis whole genome reference sequence.</title>
        <authorList>
            <person name="Garwood T.J."/>
            <person name="Larsen P.A."/>
            <person name="Fountain-Jones N.M."/>
            <person name="Garbe J.R."/>
            <person name="Macchietto M.G."/>
            <person name="Kania S.A."/>
            <person name="Gerhold R.W."/>
            <person name="Richards J.E."/>
            <person name="Wolf T.M."/>
        </authorList>
    </citation>
    <scope>NUCLEOTIDE SEQUENCE</scope>
    <source>
        <strain evidence="1">MNPRO001-30</strain>
        <tissue evidence="1">Meninges</tissue>
    </source>
</reference>
<evidence type="ECO:0000313" key="1">
    <source>
        <dbReference type="EMBL" id="KAJ1361788.1"/>
    </source>
</evidence>
<gene>
    <name evidence="1" type="ORF">KIN20_021130</name>
</gene>
<protein>
    <submittedName>
        <fullName evidence="1">Uncharacterized protein</fullName>
    </submittedName>
</protein>
<dbReference type="Proteomes" id="UP001196413">
    <property type="component" value="Unassembled WGS sequence"/>
</dbReference>
<evidence type="ECO:0000313" key="2">
    <source>
        <dbReference type="Proteomes" id="UP001196413"/>
    </source>
</evidence>
<proteinExistence type="predicted"/>
<dbReference type="EMBL" id="JAHQIW010004271">
    <property type="protein sequence ID" value="KAJ1361788.1"/>
    <property type="molecule type" value="Genomic_DNA"/>
</dbReference>
<keyword evidence="2" id="KW-1185">Reference proteome</keyword>
<comment type="caution">
    <text evidence="1">The sequence shown here is derived from an EMBL/GenBank/DDBJ whole genome shotgun (WGS) entry which is preliminary data.</text>
</comment>
<name>A0AAD5MTQ5_PARTN</name>
<accession>A0AAD5MTQ5</accession>
<sequence length="71" mass="8239">MDDSGGLCCIYRRRNKLHHRSTPSSSVMKEDIKCHEEHIVFPSTKNPKKMSSRTKTNFDEAMIDQKFLLPS</sequence>
<organism evidence="1 2">
    <name type="scientific">Parelaphostrongylus tenuis</name>
    <name type="common">Meningeal worm</name>
    <dbReference type="NCBI Taxonomy" id="148309"/>
    <lineage>
        <taxon>Eukaryota</taxon>
        <taxon>Metazoa</taxon>
        <taxon>Ecdysozoa</taxon>
        <taxon>Nematoda</taxon>
        <taxon>Chromadorea</taxon>
        <taxon>Rhabditida</taxon>
        <taxon>Rhabditina</taxon>
        <taxon>Rhabditomorpha</taxon>
        <taxon>Strongyloidea</taxon>
        <taxon>Metastrongylidae</taxon>
        <taxon>Parelaphostrongylus</taxon>
    </lineage>
</organism>